<name>A0AA88GLF2_NAELO</name>
<accession>A0AA88GLF2</accession>
<keyword evidence="2" id="KW-1185">Reference proteome</keyword>
<gene>
    <name evidence="1" type="ORF">C9374_004451</name>
</gene>
<evidence type="ECO:0008006" key="3">
    <source>
        <dbReference type="Google" id="ProtNLM"/>
    </source>
</evidence>
<organism evidence="1 2">
    <name type="scientific">Naegleria lovaniensis</name>
    <name type="common">Amoeba</name>
    <dbReference type="NCBI Taxonomy" id="51637"/>
    <lineage>
        <taxon>Eukaryota</taxon>
        <taxon>Discoba</taxon>
        <taxon>Heterolobosea</taxon>
        <taxon>Tetramitia</taxon>
        <taxon>Eutetramitia</taxon>
        <taxon>Vahlkampfiidae</taxon>
        <taxon>Naegleria</taxon>
    </lineage>
</organism>
<evidence type="ECO:0000313" key="2">
    <source>
        <dbReference type="Proteomes" id="UP000816034"/>
    </source>
</evidence>
<evidence type="ECO:0000313" key="1">
    <source>
        <dbReference type="EMBL" id="KAG2383114.1"/>
    </source>
</evidence>
<dbReference type="AlphaFoldDB" id="A0AA88GLF2"/>
<comment type="caution">
    <text evidence="1">The sequence shown here is derived from an EMBL/GenBank/DDBJ whole genome shotgun (WGS) entry which is preliminary data.</text>
</comment>
<proteinExistence type="predicted"/>
<dbReference type="SUPFAM" id="SSF81383">
    <property type="entry name" value="F-box domain"/>
    <property type="match status" value="1"/>
</dbReference>
<dbReference type="RefSeq" id="XP_044548793.1">
    <property type="nucleotide sequence ID" value="XM_044694092.1"/>
</dbReference>
<reference evidence="1 2" key="1">
    <citation type="journal article" date="2018" name="BMC Genomics">
        <title>The genome of Naegleria lovaniensis, the basis for a comparative approach to unravel pathogenicity factors of the human pathogenic amoeba N. fowleri.</title>
        <authorList>
            <person name="Liechti N."/>
            <person name="Schurch N."/>
            <person name="Bruggmann R."/>
            <person name="Wittwer M."/>
        </authorList>
    </citation>
    <scope>NUCLEOTIDE SEQUENCE [LARGE SCALE GENOMIC DNA]</scope>
    <source>
        <strain evidence="1 2">ATCC 30569</strain>
    </source>
</reference>
<dbReference type="GeneID" id="68096906"/>
<dbReference type="InterPro" id="IPR036047">
    <property type="entry name" value="F-box-like_dom_sf"/>
</dbReference>
<dbReference type="EMBL" id="PYSW02000021">
    <property type="protein sequence ID" value="KAG2383114.1"/>
    <property type="molecule type" value="Genomic_DNA"/>
</dbReference>
<sequence length="335" mass="39997">MFEFTLDSLVLSTIADFLSLRDLPNFVLVCSDWHLIITNELESGEIWNRKYVHYYWEKINFYKKFDEEYPNEDASSRLKYVEKNQMILLKKLKIHQKNFSQSQLKQVVISEWCQFYNRFLKVYRYKLASSGFFEIICSSVTTSIHNLSHDEEKRNVFKYFAHKFLHHSRHLPEVIQGLITSKSHRILQPMMEHEKNAREFLSYFCDKYRPRFDYISACRYLSIIVPQLQNDDNNSTNQFKYVMESLKLKTSNDVTSLFVNNVVFLANRTRLLEMFVETVERCHEGKSIKDILSQNDVERIYSVLVTLYSRVFIQSFFRTLKIPIPKQTLSSNVVQ</sequence>
<dbReference type="Proteomes" id="UP000816034">
    <property type="component" value="Unassembled WGS sequence"/>
</dbReference>
<protein>
    <recommendedName>
        <fullName evidence="3">F-box domain-containing protein</fullName>
    </recommendedName>
</protein>